<evidence type="ECO:0000256" key="7">
    <source>
        <dbReference type="ARBA" id="ARBA00023125"/>
    </source>
</evidence>
<keyword evidence="8" id="KW-0804">Transcription</keyword>
<feature type="domain" description="C2H2-type" evidence="12">
    <location>
        <begin position="326"/>
        <end position="356"/>
    </location>
</feature>
<evidence type="ECO:0000256" key="8">
    <source>
        <dbReference type="ARBA" id="ARBA00023163"/>
    </source>
</evidence>
<name>A0A5B8ME43_9CHLO</name>
<sequence length="372" mass="40918">MEGGAKAKEEPRPREGGEEKMKEEGYPPGNEVEMKPGTLGVPTTGQGQKLDKYGMARCGLCRTCLKPHLKKACLTNKRRRNEEGLVSPPKIRNLKGEKRLKISGLKGVGTIVIRQPADVGTKPKQEPAGNSNNPENDAKKKKWQRKWVLVPNLLQNGYCRLLKWVDESYDENFVRNIIEEKSTKIEFIPTGMSQAAYPNASPTAFPRKEVSSGPGGSEQDGAKPADGAAKGGTAVAGQEGKAASASPACSKVRASTKPTFQVVPGAFMCTHPGCGKVFSENASLRKHMHTHGEKQFQCTFPGCGKRFVDSSKLKRHYLIHTGERKFKCPFKGCGKAFSLDFNLRSHIRSMHKDEVKKNPEILKVRFKPDKSS</sequence>
<evidence type="ECO:0000256" key="6">
    <source>
        <dbReference type="ARBA" id="ARBA00023015"/>
    </source>
</evidence>
<dbReference type="FunFam" id="3.30.160.60:FF:000071">
    <property type="entry name" value="Putative zinc finger protein 143"/>
    <property type="match status" value="1"/>
</dbReference>
<dbReference type="Gene3D" id="3.30.160.60">
    <property type="entry name" value="Classic Zinc Finger"/>
    <property type="match status" value="3"/>
</dbReference>
<protein>
    <recommendedName>
        <fullName evidence="12">C2H2-type domain-containing protein</fullName>
    </recommendedName>
</protein>
<proteinExistence type="predicted"/>
<accession>A0A5B8ME43</accession>
<evidence type="ECO:0000256" key="4">
    <source>
        <dbReference type="ARBA" id="ARBA00022771"/>
    </source>
</evidence>
<evidence type="ECO:0000256" key="2">
    <source>
        <dbReference type="ARBA" id="ARBA00022723"/>
    </source>
</evidence>
<feature type="region of interest" description="Disordered" evidence="11">
    <location>
        <begin position="114"/>
        <end position="142"/>
    </location>
</feature>
<evidence type="ECO:0000256" key="3">
    <source>
        <dbReference type="ARBA" id="ARBA00022737"/>
    </source>
</evidence>
<dbReference type="OrthoDB" id="3437960at2759"/>
<dbReference type="PANTHER" id="PTHR14003:SF1">
    <property type="entry name" value="ZINC FINGER TRANSCRIPTION FACTOR YY1"/>
    <property type="match status" value="1"/>
</dbReference>
<dbReference type="GO" id="GO:0000981">
    <property type="term" value="F:DNA-binding transcription factor activity, RNA polymerase II-specific"/>
    <property type="evidence" value="ECO:0007669"/>
    <property type="project" value="TreeGrafter"/>
</dbReference>
<comment type="subcellular location">
    <subcellularLocation>
        <location evidence="1">Nucleus</location>
    </subcellularLocation>
</comment>
<keyword evidence="2" id="KW-0479">Metal-binding</keyword>
<dbReference type="STRING" id="1764295.A0A5B8ME43"/>
<dbReference type="PANTHER" id="PTHR14003">
    <property type="entry name" value="TRANSCRIPTIONAL REPRESSOR PROTEIN YY"/>
    <property type="match status" value="1"/>
</dbReference>
<evidence type="ECO:0000313" key="14">
    <source>
        <dbReference type="Proteomes" id="UP000316726"/>
    </source>
</evidence>
<dbReference type="PROSITE" id="PS00028">
    <property type="entry name" value="ZINC_FINGER_C2H2_1"/>
    <property type="match status" value="3"/>
</dbReference>
<dbReference type="SUPFAM" id="SSF57667">
    <property type="entry name" value="beta-beta-alpha zinc fingers"/>
    <property type="match status" value="2"/>
</dbReference>
<keyword evidence="5" id="KW-0862">Zinc</keyword>
<reference evidence="13 14" key="1">
    <citation type="submission" date="2018-07" db="EMBL/GenBank/DDBJ databases">
        <title>The complete nuclear genome of the prasinophyte Chloropicon primus (CCMP1205).</title>
        <authorList>
            <person name="Pombert J.-F."/>
            <person name="Otis C."/>
            <person name="Turmel M."/>
            <person name="Lemieux C."/>
        </authorList>
    </citation>
    <scope>NUCLEOTIDE SEQUENCE [LARGE SCALE GENOMIC DNA]</scope>
    <source>
        <strain evidence="13 14">CCMP1205</strain>
    </source>
</reference>
<dbReference type="EMBL" id="CP031034">
    <property type="protein sequence ID" value="QDZ17915.1"/>
    <property type="molecule type" value="Genomic_DNA"/>
</dbReference>
<dbReference type="SMART" id="SM00355">
    <property type="entry name" value="ZnF_C2H2"/>
    <property type="match status" value="3"/>
</dbReference>
<dbReference type="PROSITE" id="PS50157">
    <property type="entry name" value="ZINC_FINGER_C2H2_2"/>
    <property type="match status" value="3"/>
</dbReference>
<evidence type="ECO:0000256" key="1">
    <source>
        <dbReference type="ARBA" id="ARBA00004123"/>
    </source>
</evidence>
<organism evidence="13 14">
    <name type="scientific">Chloropicon primus</name>
    <dbReference type="NCBI Taxonomy" id="1764295"/>
    <lineage>
        <taxon>Eukaryota</taxon>
        <taxon>Viridiplantae</taxon>
        <taxon>Chlorophyta</taxon>
        <taxon>Chloropicophyceae</taxon>
        <taxon>Chloropicales</taxon>
        <taxon>Chloropicaceae</taxon>
        <taxon>Chloropicon</taxon>
    </lineage>
</organism>
<evidence type="ECO:0000256" key="10">
    <source>
        <dbReference type="PROSITE-ProRule" id="PRU00042"/>
    </source>
</evidence>
<feature type="domain" description="C2H2-type" evidence="12">
    <location>
        <begin position="267"/>
        <end position="296"/>
    </location>
</feature>
<keyword evidence="6" id="KW-0805">Transcription regulation</keyword>
<dbReference type="GO" id="GO:0000785">
    <property type="term" value="C:chromatin"/>
    <property type="evidence" value="ECO:0007669"/>
    <property type="project" value="TreeGrafter"/>
</dbReference>
<evidence type="ECO:0000256" key="5">
    <source>
        <dbReference type="ARBA" id="ARBA00022833"/>
    </source>
</evidence>
<evidence type="ECO:0000256" key="11">
    <source>
        <dbReference type="SAM" id="MobiDB-lite"/>
    </source>
</evidence>
<keyword evidence="3" id="KW-0677">Repeat</keyword>
<feature type="region of interest" description="Disordered" evidence="11">
    <location>
        <begin position="198"/>
        <end position="240"/>
    </location>
</feature>
<dbReference type="GO" id="GO:0005667">
    <property type="term" value="C:transcription regulator complex"/>
    <property type="evidence" value="ECO:0007669"/>
    <property type="project" value="TreeGrafter"/>
</dbReference>
<evidence type="ECO:0000256" key="9">
    <source>
        <dbReference type="ARBA" id="ARBA00023242"/>
    </source>
</evidence>
<feature type="region of interest" description="Disordered" evidence="11">
    <location>
        <begin position="1"/>
        <end position="48"/>
    </location>
</feature>
<keyword evidence="4 10" id="KW-0863">Zinc-finger</keyword>
<dbReference type="InterPro" id="IPR013087">
    <property type="entry name" value="Znf_C2H2_type"/>
</dbReference>
<dbReference type="Pfam" id="PF00096">
    <property type="entry name" value="zf-C2H2"/>
    <property type="match status" value="3"/>
</dbReference>
<dbReference type="AlphaFoldDB" id="A0A5B8ME43"/>
<dbReference type="GO" id="GO:0008270">
    <property type="term" value="F:zinc ion binding"/>
    <property type="evidence" value="ECO:0007669"/>
    <property type="project" value="UniProtKB-KW"/>
</dbReference>
<keyword evidence="9" id="KW-0539">Nucleus</keyword>
<evidence type="ECO:0000313" key="13">
    <source>
        <dbReference type="EMBL" id="QDZ17915.1"/>
    </source>
</evidence>
<dbReference type="InterPro" id="IPR036236">
    <property type="entry name" value="Znf_C2H2_sf"/>
</dbReference>
<gene>
    <name evidence="13" type="ORF">A3770_01p04330</name>
</gene>
<dbReference type="Proteomes" id="UP000316726">
    <property type="component" value="Chromosome 1"/>
</dbReference>
<feature type="domain" description="C2H2-type" evidence="12">
    <location>
        <begin position="296"/>
        <end position="325"/>
    </location>
</feature>
<feature type="compositionally biased region" description="Low complexity" evidence="11">
    <location>
        <begin position="222"/>
        <end position="232"/>
    </location>
</feature>
<feature type="compositionally biased region" description="Basic and acidic residues" evidence="11">
    <location>
        <begin position="1"/>
        <end position="25"/>
    </location>
</feature>
<dbReference type="GO" id="GO:0031519">
    <property type="term" value="C:PcG protein complex"/>
    <property type="evidence" value="ECO:0007669"/>
    <property type="project" value="TreeGrafter"/>
</dbReference>
<keyword evidence="7" id="KW-0238">DNA-binding</keyword>
<dbReference type="GO" id="GO:0000978">
    <property type="term" value="F:RNA polymerase II cis-regulatory region sequence-specific DNA binding"/>
    <property type="evidence" value="ECO:0007669"/>
    <property type="project" value="TreeGrafter"/>
</dbReference>
<evidence type="ECO:0000259" key="12">
    <source>
        <dbReference type="PROSITE" id="PS50157"/>
    </source>
</evidence>
<keyword evidence="14" id="KW-1185">Reference proteome</keyword>